<dbReference type="Gene3D" id="1.10.287.110">
    <property type="entry name" value="DnaJ domain"/>
    <property type="match status" value="1"/>
</dbReference>
<gene>
    <name evidence="2" type="ORF">ACH5RR_012949</name>
</gene>
<dbReference type="CDD" id="cd06257">
    <property type="entry name" value="DnaJ"/>
    <property type="match status" value="1"/>
</dbReference>
<accession>A0ABD2ZYT0</accession>
<dbReference type="AlphaFoldDB" id="A0ABD2ZYT0"/>
<dbReference type="PROSITE" id="PS50076">
    <property type="entry name" value="DNAJ_2"/>
    <property type="match status" value="1"/>
</dbReference>
<evidence type="ECO:0000259" key="1">
    <source>
        <dbReference type="PROSITE" id="PS50076"/>
    </source>
</evidence>
<dbReference type="PANTHER" id="PTHR24074">
    <property type="entry name" value="CO-CHAPERONE PROTEIN DJLA"/>
    <property type="match status" value="1"/>
</dbReference>
<dbReference type="InterPro" id="IPR036869">
    <property type="entry name" value="J_dom_sf"/>
</dbReference>
<evidence type="ECO:0000313" key="2">
    <source>
        <dbReference type="EMBL" id="KAL3524577.1"/>
    </source>
</evidence>
<dbReference type="Proteomes" id="UP001630127">
    <property type="component" value="Unassembled WGS sequence"/>
</dbReference>
<keyword evidence="3" id="KW-1185">Reference proteome</keyword>
<proteinExistence type="predicted"/>
<dbReference type="EMBL" id="JBJUIK010000006">
    <property type="protein sequence ID" value="KAL3524577.1"/>
    <property type="molecule type" value="Genomic_DNA"/>
</dbReference>
<dbReference type="InterPro" id="IPR018253">
    <property type="entry name" value="DnaJ_domain_CS"/>
</dbReference>
<organism evidence="2 3">
    <name type="scientific">Cinchona calisaya</name>
    <dbReference type="NCBI Taxonomy" id="153742"/>
    <lineage>
        <taxon>Eukaryota</taxon>
        <taxon>Viridiplantae</taxon>
        <taxon>Streptophyta</taxon>
        <taxon>Embryophyta</taxon>
        <taxon>Tracheophyta</taxon>
        <taxon>Spermatophyta</taxon>
        <taxon>Magnoliopsida</taxon>
        <taxon>eudicotyledons</taxon>
        <taxon>Gunneridae</taxon>
        <taxon>Pentapetalae</taxon>
        <taxon>asterids</taxon>
        <taxon>lamiids</taxon>
        <taxon>Gentianales</taxon>
        <taxon>Rubiaceae</taxon>
        <taxon>Cinchonoideae</taxon>
        <taxon>Cinchoneae</taxon>
        <taxon>Cinchona</taxon>
    </lineage>
</organism>
<name>A0ABD2ZYT0_9GENT</name>
<protein>
    <recommendedName>
        <fullName evidence="1">J domain-containing protein</fullName>
    </recommendedName>
</protein>
<reference evidence="2 3" key="1">
    <citation type="submission" date="2024-11" db="EMBL/GenBank/DDBJ databases">
        <title>A near-complete genome assembly of Cinchona calisaya.</title>
        <authorList>
            <person name="Lian D.C."/>
            <person name="Zhao X.W."/>
            <person name="Wei L."/>
        </authorList>
    </citation>
    <scope>NUCLEOTIDE SEQUENCE [LARGE SCALE GENOMIC DNA]</scope>
    <source>
        <tissue evidence="2">Nenye</tissue>
    </source>
</reference>
<sequence length="216" mass="23947">MQFHPDKHAHSPKQVKDTATLKFKQLSEAYETLTDDRKRADYNIGRREAGNSSSSANYRSGAYAGSRYGYEYNNFGYGYSGYAASGRGKNSGATLHFEGLLRLFTMGTFLRNVAFAGVLIGGMYWIDAGRDALWNMKNSGLNFNLLDPTSLKAFRSGEVNWLATSTFPFCQIKHMGLPLETQGRRELGAFLETANGTEFSNCARKLGFASNNLPKV</sequence>
<dbReference type="SUPFAM" id="SSF46565">
    <property type="entry name" value="Chaperone J-domain"/>
    <property type="match status" value="1"/>
</dbReference>
<evidence type="ECO:0000313" key="3">
    <source>
        <dbReference type="Proteomes" id="UP001630127"/>
    </source>
</evidence>
<feature type="domain" description="J" evidence="1">
    <location>
        <begin position="1"/>
        <end position="46"/>
    </location>
</feature>
<dbReference type="PROSITE" id="PS00636">
    <property type="entry name" value="DNAJ_1"/>
    <property type="match status" value="1"/>
</dbReference>
<dbReference type="Pfam" id="PF00226">
    <property type="entry name" value="DnaJ"/>
    <property type="match status" value="1"/>
</dbReference>
<dbReference type="InterPro" id="IPR001623">
    <property type="entry name" value="DnaJ_domain"/>
</dbReference>
<dbReference type="InterPro" id="IPR050817">
    <property type="entry name" value="DjlA_DnaK_co-chaperone"/>
</dbReference>
<comment type="caution">
    <text evidence="2">The sequence shown here is derived from an EMBL/GenBank/DDBJ whole genome shotgun (WGS) entry which is preliminary data.</text>
</comment>